<evidence type="ECO:0000256" key="1">
    <source>
        <dbReference type="SAM" id="Coils"/>
    </source>
</evidence>
<dbReference type="AlphaFoldDB" id="A0A0K2UIP4"/>
<dbReference type="KEGG" id="lsm:121118127"/>
<evidence type="ECO:0000256" key="2">
    <source>
        <dbReference type="SAM" id="MobiDB-lite"/>
    </source>
</evidence>
<sequence>MKRSSRRDMNKESLMKQRRWKSELIIAESPELVDVDSPSARFKSNYAKEVVQYVRHNKNLSGRHSHPGYVYKSQSELRIDDYPEERDQMYRSRSNCDLMSLARKNVHIQAELPSKDDHLAWMSATTFKRILDKQEEAELNCNSCGSRKAAYKKGMPVDKRCSENNVDLLKNMNKVRDILNLDVREEHQWTNVCSIIEQKKMLSPNSNGNNDIILSSQMVVRNENGNNYIGECLRLKEQNELLSSEIHDLRKQIKTEKYYENEVENLRNELKSMEKSRKAYESATVRLITLLEHVTMVLLSTSPSHQRLVDRTRAEIAALSQKTGCGIRPELKCISNRTSRPSLKNPIKMKRSQSTSINPQINRPSLNESDQNDSSLPVQLDLSRNDPVFTSPLPSSKSKKYYENIEVFESLYKDTLSGQEWNSMNKTANNDISEETSPKIRFERRRSFKHSAAFKNKISNSTLALDESKNLGKPRTHKIMRSVKWFLAKEKSLSITPHKKVENI</sequence>
<feature type="coiled-coil region" evidence="1">
    <location>
        <begin position="232"/>
        <end position="283"/>
    </location>
</feature>
<feature type="region of interest" description="Disordered" evidence="2">
    <location>
        <begin position="336"/>
        <end position="390"/>
    </location>
</feature>
<name>A0A0K2UIP4_LEPSM</name>
<reference evidence="3" key="1">
    <citation type="submission" date="2014-05" db="EMBL/GenBank/DDBJ databases">
        <authorList>
            <person name="Chronopoulou M."/>
        </authorList>
    </citation>
    <scope>NUCLEOTIDE SEQUENCE</scope>
    <source>
        <tissue evidence="3">Whole organism</tissue>
    </source>
</reference>
<dbReference type="GeneID" id="121118127"/>
<protein>
    <submittedName>
        <fullName evidence="3">Uncharacterized protein</fullName>
    </submittedName>
</protein>
<accession>A0A0K2UIP4</accession>
<proteinExistence type="predicted"/>
<organism evidence="3">
    <name type="scientific">Lepeophtheirus salmonis</name>
    <name type="common">Salmon louse</name>
    <name type="synonym">Caligus salmonis</name>
    <dbReference type="NCBI Taxonomy" id="72036"/>
    <lineage>
        <taxon>Eukaryota</taxon>
        <taxon>Metazoa</taxon>
        <taxon>Ecdysozoa</taxon>
        <taxon>Arthropoda</taxon>
        <taxon>Crustacea</taxon>
        <taxon>Multicrustacea</taxon>
        <taxon>Hexanauplia</taxon>
        <taxon>Copepoda</taxon>
        <taxon>Siphonostomatoida</taxon>
        <taxon>Caligidae</taxon>
        <taxon>Lepeophtheirus</taxon>
    </lineage>
</organism>
<feature type="compositionally biased region" description="Polar residues" evidence="2">
    <location>
        <begin position="352"/>
        <end position="377"/>
    </location>
</feature>
<keyword evidence="1" id="KW-0175">Coiled coil</keyword>
<evidence type="ECO:0000313" key="3">
    <source>
        <dbReference type="EMBL" id="CDW38174.1"/>
    </source>
</evidence>
<dbReference type="EMBL" id="HACA01020813">
    <property type="protein sequence ID" value="CDW38174.1"/>
    <property type="molecule type" value="Transcribed_RNA"/>
</dbReference>
<dbReference type="RefSeq" id="XP_040568606.1">
    <property type="nucleotide sequence ID" value="XM_040712672.2"/>
</dbReference>